<dbReference type="PANTHER" id="PTHR21234">
    <property type="entry name" value="PURINE NUCLEOSIDE PHOSPHORYLASE"/>
    <property type="match status" value="1"/>
</dbReference>
<keyword evidence="4" id="KW-1185">Reference proteome</keyword>
<evidence type="ECO:0000256" key="1">
    <source>
        <dbReference type="SAM" id="SignalP"/>
    </source>
</evidence>
<feature type="chain" id="PRO_5041667070" description="Nucleoside phosphorylase domain-containing protein" evidence="1">
    <location>
        <begin position="22"/>
        <end position="555"/>
    </location>
</feature>
<keyword evidence="1" id="KW-0732">Signal</keyword>
<dbReference type="EMBL" id="JAVXUO010002624">
    <property type="protein sequence ID" value="KAK2970963.1"/>
    <property type="molecule type" value="Genomic_DNA"/>
</dbReference>
<dbReference type="GO" id="GO:0009116">
    <property type="term" value="P:nucleoside metabolic process"/>
    <property type="evidence" value="ECO:0007669"/>
    <property type="project" value="InterPro"/>
</dbReference>
<gene>
    <name evidence="3" type="ORF">RJ640_027444</name>
</gene>
<evidence type="ECO:0000313" key="4">
    <source>
        <dbReference type="Proteomes" id="UP001187471"/>
    </source>
</evidence>
<evidence type="ECO:0000259" key="2">
    <source>
        <dbReference type="Pfam" id="PF01048"/>
    </source>
</evidence>
<dbReference type="Proteomes" id="UP001187471">
    <property type="component" value="Unassembled WGS sequence"/>
</dbReference>
<dbReference type="Gene3D" id="3.40.50.1580">
    <property type="entry name" value="Nucleoside phosphorylase domain"/>
    <property type="match status" value="3"/>
</dbReference>
<dbReference type="InterPro" id="IPR035994">
    <property type="entry name" value="Nucleoside_phosphorylase_sf"/>
</dbReference>
<accession>A0AA88U3W7</accession>
<name>A0AA88U3W7_9ASTE</name>
<dbReference type="Pfam" id="PF01048">
    <property type="entry name" value="PNP_UDP_1"/>
    <property type="match status" value="2"/>
</dbReference>
<comment type="caution">
    <text evidence="3">The sequence shown here is derived from an EMBL/GenBank/DDBJ whole genome shotgun (WGS) entry which is preliminary data.</text>
</comment>
<dbReference type="GO" id="GO:0003824">
    <property type="term" value="F:catalytic activity"/>
    <property type="evidence" value="ECO:0007669"/>
    <property type="project" value="InterPro"/>
</dbReference>
<reference evidence="3" key="1">
    <citation type="submission" date="2022-12" db="EMBL/GenBank/DDBJ databases">
        <title>Draft genome assemblies for two species of Escallonia (Escalloniales).</title>
        <authorList>
            <person name="Chanderbali A."/>
            <person name="Dervinis C."/>
            <person name="Anghel I."/>
            <person name="Soltis D."/>
            <person name="Soltis P."/>
            <person name="Zapata F."/>
        </authorList>
    </citation>
    <scope>NUCLEOTIDE SEQUENCE</scope>
    <source>
        <strain evidence="3">UCBG92.1500</strain>
        <tissue evidence="3">Leaf</tissue>
    </source>
</reference>
<organism evidence="3 4">
    <name type="scientific">Escallonia rubra</name>
    <dbReference type="NCBI Taxonomy" id="112253"/>
    <lineage>
        <taxon>Eukaryota</taxon>
        <taxon>Viridiplantae</taxon>
        <taxon>Streptophyta</taxon>
        <taxon>Embryophyta</taxon>
        <taxon>Tracheophyta</taxon>
        <taxon>Spermatophyta</taxon>
        <taxon>Magnoliopsida</taxon>
        <taxon>eudicotyledons</taxon>
        <taxon>Gunneridae</taxon>
        <taxon>Pentapetalae</taxon>
        <taxon>asterids</taxon>
        <taxon>campanulids</taxon>
        <taxon>Escalloniales</taxon>
        <taxon>Escalloniaceae</taxon>
        <taxon>Escallonia</taxon>
    </lineage>
</organism>
<dbReference type="InterPro" id="IPR000845">
    <property type="entry name" value="Nucleoside_phosphorylase_d"/>
</dbReference>
<protein>
    <recommendedName>
        <fullName evidence="2">Nucleoside phosphorylase domain-containing protein</fullName>
    </recommendedName>
</protein>
<dbReference type="SUPFAM" id="SSF53167">
    <property type="entry name" value="Purine and uridine phosphorylases"/>
    <property type="match status" value="2"/>
</dbReference>
<feature type="domain" description="Nucleoside phosphorylase" evidence="2">
    <location>
        <begin position="130"/>
        <end position="205"/>
    </location>
</feature>
<dbReference type="CDD" id="cd09008">
    <property type="entry name" value="MTAN"/>
    <property type="match status" value="2"/>
</dbReference>
<evidence type="ECO:0000313" key="3">
    <source>
        <dbReference type="EMBL" id="KAK2970963.1"/>
    </source>
</evidence>
<feature type="signal peptide" evidence="1">
    <location>
        <begin position="1"/>
        <end position="21"/>
    </location>
</feature>
<feature type="domain" description="Nucleoside phosphorylase" evidence="2">
    <location>
        <begin position="254"/>
        <end position="552"/>
    </location>
</feature>
<dbReference type="AlphaFoldDB" id="A0AA88U3W7"/>
<dbReference type="PANTHER" id="PTHR21234:SF42">
    <property type="entry name" value="PHOSPHORYLASE SUPERFAMILY PROTEIN"/>
    <property type="match status" value="1"/>
</dbReference>
<sequence>MRVLLVAWLVVLVVGVTPKNGADGAISKRVMHEISSINMKGPYLGLVVPNSYEMDPVLQSPSFVVNKSLPLLDVSGVTTQLLVSLFNVKGVLHFGIAGNANPELEIGDVTIPQVWSIICATKQVTRVTNGISSNAYVDNAAYRKFLYSKFNATPVDMESAAVALVCLQQKKPFIAFRALSDLAGGGSAVSNEADVFGSLAAQNAADQRSRMRVALLGWLIVLVVGVTLKDGADGAISERVMHEISGINMEGPYLGLVVPNSFELNPLLQSPSFVVNESLPFLDVSGRRFRIGTLESEKVIIVMTGLSMLNAGITTQLLLSLFNVKGVLHFGIAGNANPELQIGDVTIPQYWAHTGLWNWQRYGEGPNDELALESNGDYTRKIGYLRFSQYNNDTENRKPSDNLLNSVWYQPEEIFPVDGQPEIRQHAFLVPVTKQYFSLAEKLEGMELERCVNSTCLPRKPKVIRVKNGISSNAFVDNGAYREFLYSKFSATPIDMESAAVALVCLQQKTPFIAFRALSDLAGGGSAVSNEADIFGSLAAQNAVDVLLRFIALLH</sequence>
<proteinExistence type="predicted"/>